<evidence type="ECO:0000313" key="1">
    <source>
        <dbReference type="EMBL" id="KAB5589116.1"/>
    </source>
</evidence>
<keyword evidence="2" id="KW-1185">Reference proteome</keyword>
<organism evidence="1 2">
    <name type="scientific">Ceratobasidium theobromae</name>
    <dbReference type="NCBI Taxonomy" id="1582974"/>
    <lineage>
        <taxon>Eukaryota</taxon>
        <taxon>Fungi</taxon>
        <taxon>Dikarya</taxon>
        <taxon>Basidiomycota</taxon>
        <taxon>Agaricomycotina</taxon>
        <taxon>Agaricomycetes</taxon>
        <taxon>Cantharellales</taxon>
        <taxon>Ceratobasidiaceae</taxon>
        <taxon>Ceratobasidium</taxon>
    </lineage>
</organism>
<dbReference type="Proteomes" id="UP000383932">
    <property type="component" value="Unassembled WGS sequence"/>
</dbReference>
<sequence>MDERLLVKWESTSNDDDAKLAVRAARFGVSTAEGSTLVGSKEEKRKNREARFGPLDTKDILPIIVKQPVRTTNPKEILSKSRATIESHVYKVDLPSARRWHHTSAYIVVDPLESGEPTAPGASS</sequence>
<name>A0A5N5QCF7_9AGAM</name>
<dbReference type="AlphaFoldDB" id="A0A5N5QCF7"/>
<proteinExistence type="predicted"/>
<comment type="caution">
    <text evidence="1">The sequence shown here is derived from an EMBL/GenBank/DDBJ whole genome shotgun (WGS) entry which is preliminary data.</text>
</comment>
<protein>
    <submittedName>
        <fullName evidence="1">Uncharacterized protein</fullName>
    </submittedName>
</protein>
<dbReference type="EMBL" id="SSOP01000315">
    <property type="protein sequence ID" value="KAB5589116.1"/>
    <property type="molecule type" value="Genomic_DNA"/>
</dbReference>
<gene>
    <name evidence="1" type="ORF">CTheo_7445</name>
</gene>
<evidence type="ECO:0000313" key="2">
    <source>
        <dbReference type="Proteomes" id="UP000383932"/>
    </source>
</evidence>
<accession>A0A5N5QCF7</accession>
<reference evidence="1 2" key="1">
    <citation type="journal article" date="2019" name="Fungal Biol. Biotechnol.">
        <title>Draft genome sequence of fastidious pathogen Ceratobasidium theobromae, which causes vascular-streak dieback in Theobroma cacao.</title>
        <authorList>
            <person name="Ali S.S."/>
            <person name="Asman A."/>
            <person name="Shao J."/>
            <person name="Firmansyah A.P."/>
            <person name="Susilo A.W."/>
            <person name="Rosmana A."/>
            <person name="McMahon P."/>
            <person name="Junaid M."/>
            <person name="Guest D."/>
            <person name="Kheng T.Y."/>
            <person name="Meinhardt L.W."/>
            <person name="Bailey B.A."/>
        </authorList>
    </citation>
    <scope>NUCLEOTIDE SEQUENCE [LARGE SCALE GENOMIC DNA]</scope>
    <source>
        <strain evidence="1 2">CT2</strain>
    </source>
</reference>